<reference evidence="3 4" key="1">
    <citation type="submission" date="2018-05" db="EMBL/GenBank/DDBJ databases">
        <title>Genomic Encyclopedia of Type Strains, Phase IV (KMG-V): Genome sequencing to study the core and pangenomes of soil and plant-associated prokaryotes.</title>
        <authorList>
            <person name="Whitman W."/>
        </authorList>
    </citation>
    <scope>NUCLEOTIDE SEQUENCE [LARGE SCALE GENOMIC DNA]</scope>
    <source>
        <strain evidence="3 4">PNA 200-10</strain>
    </source>
</reference>
<dbReference type="EMBL" id="JAHVXZ010000018">
    <property type="protein sequence ID" value="MBW1259643.1"/>
    <property type="molecule type" value="Genomic_DNA"/>
</dbReference>
<reference evidence="2 5" key="2">
    <citation type="submission" date="2021-07" db="EMBL/GenBank/DDBJ databases">
        <title>A novel phosphonate cluster across the Pantoea species complex is important for pathogenicity in onion.</title>
        <authorList>
            <person name="Zhao M."/>
            <person name="Stice S."/>
            <person name="Shin G.Y."/>
            <person name="Coutinho T."/>
            <person name="Gitaitis R."/>
            <person name="Kvitko B."/>
            <person name="Dutta B."/>
        </authorList>
    </citation>
    <scope>NUCLEOTIDE SEQUENCE [LARGE SCALE GENOMIC DNA]</scope>
    <source>
        <strain evidence="2 5">BD 382</strain>
    </source>
</reference>
<dbReference type="SUPFAM" id="SSF55729">
    <property type="entry name" value="Acyl-CoA N-acyltransferases (Nat)"/>
    <property type="match status" value="1"/>
</dbReference>
<comment type="caution">
    <text evidence="3">The sequence shown here is derived from an EMBL/GenBank/DDBJ whole genome shotgun (WGS) entry which is preliminary data.</text>
</comment>
<organism evidence="3 4">
    <name type="scientific">Pantoea allii</name>
    <dbReference type="NCBI Taxonomy" id="574096"/>
    <lineage>
        <taxon>Bacteria</taxon>
        <taxon>Pseudomonadati</taxon>
        <taxon>Pseudomonadota</taxon>
        <taxon>Gammaproteobacteria</taxon>
        <taxon>Enterobacterales</taxon>
        <taxon>Erwiniaceae</taxon>
        <taxon>Pantoea</taxon>
    </lineage>
</organism>
<proteinExistence type="predicted"/>
<dbReference type="GO" id="GO:0008999">
    <property type="term" value="F:protein-N-terminal-alanine acetyltransferase activity"/>
    <property type="evidence" value="ECO:0007669"/>
    <property type="project" value="TreeGrafter"/>
</dbReference>
<dbReference type="GO" id="GO:1990189">
    <property type="term" value="F:protein N-terminal-serine acetyltransferase activity"/>
    <property type="evidence" value="ECO:0007669"/>
    <property type="project" value="TreeGrafter"/>
</dbReference>
<dbReference type="PANTHER" id="PTHR43441">
    <property type="entry name" value="RIBOSOMAL-PROTEIN-SERINE ACETYLTRANSFERASE"/>
    <property type="match status" value="1"/>
</dbReference>
<dbReference type="Pfam" id="PF13302">
    <property type="entry name" value="Acetyltransf_3"/>
    <property type="match status" value="1"/>
</dbReference>
<name>A0A2V2BJ68_9GAMM</name>
<gene>
    <name evidence="3" type="ORF">C7431_103570</name>
    <name evidence="2" type="ORF">KYI95_20960</name>
</gene>
<dbReference type="Gene3D" id="3.40.630.30">
    <property type="match status" value="1"/>
</dbReference>
<dbReference type="GeneID" id="99735740"/>
<dbReference type="PANTHER" id="PTHR43441:SF10">
    <property type="entry name" value="ACETYLTRANSFERASE"/>
    <property type="match status" value="1"/>
</dbReference>
<dbReference type="GO" id="GO:0005737">
    <property type="term" value="C:cytoplasm"/>
    <property type="evidence" value="ECO:0007669"/>
    <property type="project" value="TreeGrafter"/>
</dbReference>
<dbReference type="RefSeq" id="WP_063880708.1">
    <property type="nucleotide sequence ID" value="NZ_CP125958.1"/>
</dbReference>
<evidence type="ECO:0000313" key="4">
    <source>
        <dbReference type="Proteomes" id="UP000245981"/>
    </source>
</evidence>
<evidence type="ECO:0000313" key="3">
    <source>
        <dbReference type="EMBL" id="PWK98788.1"/>
    </source>
</evidence>
<keyword evidence="5" id="KW-1185">Reference proteome</keyword>
<dbReference type="EMBL" id="QGHF01000003">
    <property type="protein sequence ID" value="PWK98788.1"/>
    <property type="molecule type" value="Genomic_DNA"/>
</dbReference>
<dbReference type="Proteomes" id="UP001197236">
    <property type="component" value="Unassembled WGS sequence"/>
</dbReference>
<dbReference type="InterPro" id="IPR051908">
    <property type="entry name" value="Ribosomal_N-acetyltransferase"/>
</dbReference>
<feature type="domain" description="N-acetyltransferase" evidence="1">
    <location>
        <begin position="8"/>
        <end position="175"/>
    </location>
</feature>
<evidence type="ECO:0000259" key="1">
    <source>
        <dbReference type="PROSITE" id="PS51186"/>
    </source>
</evidence>
<dbReference type="Proteomes" id="UP000245981">
    <property type="component" value="Unassembled WGS sequence"/>
</dbReference>
<keyword evidence="3" id="KW-0808">Transferase</keyword>
<sequence>MTPMISTLRLRPFDLHDIEAFTEAVNDSLDTLLPWMSWAHQDYQPHEAESWIRFTHLQRALKEAEEFAIVDAENRLLGGAGFRFAKKPGEFCALGYWVRRDAQCQGVATQAVKLLLDFGFARPEVQTIELLAVENNYASRRVAEKSGGRFIDYRYGVIILDSGPVNAAIYHFQRP</sequence>
<dbReference type="AlphaFoldDB" id="A0A2V2BJ68"/>
<accession>A0A2V2BJ68</accession>
<dbReference type="PROSITE" id="PS51186">
    <property type="entry name" value="GNAT"/>
    <property type="match status" value="1"/>
</dbReference>
<dbReference type="STRING" id="574096.HA38_10840"/>
<protein>
    <submittedName>
        <fullName evidence="2">GNAT family N-acetyltransferase</fullName>
    </submittedName>
    <submittedName>
        <fullName evidence="3">RimJ/RimL family protein N-acetyltransferase</fullName>
    </submittedName>
</protein>
<dbReference type="InterPro" id="IPR000182">
    <property type="entry name" value="GNAT_dom"/>
</dbReference>
<evidence type="ECO:0000313" key="2">
    <source>
        <dbReference type="EMBL" id="MBW1259643.1"/>
    </source>
</evidence>
<evidence type="ECO:0000313" key="5">
    <source>
        <dbReference type="Proteomes" id="UP001197236"/>
    </source>
</evidence>
<dbReference type="InterPro" id="IPR016181">
    <property type="entry name" value="Acyl_CoA_acyltransferase"/>
</dbReference>
<dbReference type="OrthoDB" id="5292292at2"/>